<accession>A0A8X6UD00</accession>
<sequence>MNHTTNSSPDFARDRLRGMLCGPEFEEDVDSIESTDTRRRQQEEILVHEYATPAFENPLLEHNAVNPCSQKENKYISVLNPDLVPSLLATQRQGLLNPTLEQLQRYTVCSGRRRIKRDKRAERGRRKDTFLISSSEEN</sequence>
<dbReference type="AlphaFoldDB" id="A0A8X6UD00"/>
<proteinExistence type="predicted"/>
<evidence type="ECO:0000313" key="3">
    <source>
        <dbReference type="Proteomes" id="UP000887013"/>
    </source>
</evidence>
<gene>
    <name evidence="2" type="ORF">NPIL_353971</name>
</gene>
<reference evidence="2" key="1">
    <citation type="submission" date="2020-08" db="EMBL/GenBank/DDBJ databases">
        <title>Multicomponent nature underlies the extraordinary mechanical properties of spider dragline silk.</title>
        <authorList>
            <person name="Kono N."/>
            <person name="Nakamura H."/>
            <person name="Mori M."/>
            <person name="Yoshida Y."/>
            <person name="Ohtoshi R."/>
            <person name="Malay A.D."/>
            <person name="Moran D.A.P."/>
            <person name="Tomita M."/>
            <person name="Numata K."/>
            <person name="Arakawa K."/>
        </authorList>
    </citation>
    <scope>NUCLEOTIDE SEQUENCE</scope>
</reference>
<protein>
    <submittedName>
        <fullName evidence="2">Uncharacterized protein</fullName>
    </submittedName>
</protein>
<feature type="compositionally biased region" description="Basic and acidic residues" evidence="1">
    <location>
        <begin position="119"/>
        <end position="129"/>
    </location>
</feature>
<evidence type="ECO:0000256" key="1">
    <source>
        <dbReference type="SAM" id="MobiDB-lite"/>
    </source>
</evidence>
<dbReference type="Proteomes" id="UP000887013">
    <property type="component" value="Unassembled WGS sequence"/>
</dbReference>
<name>A0A8X6UD00_NEPPI</name>
<feature type="region of interest" description="Disordered" evidence="1">
    <location>
        <begin position="117"/>
        <end position="138"/>
    </location>
</feature>
<dbReference type="EMBL" id="BMAW01123172">
    <property type="protein sequence ID" value="GFU02117.1"/>
    <property type="molecule type" value="Genomic_DNA"/>
</dbReference>
<organism evidence="2 3">
    <name type="scientific">Nephila pilipes</name>
    <name type="common">Giant wood spider</name>
    <name type="synonym">Nephila maculata</name>
    <dbReference type="NCBI Taxonomy" id="299642"/>
    <lineage>
        <taxon>Eukaryota</taxon>
        <taxon>Metazoa</taxon>
        <taxon>Ecdysozoa</taxon>
        <taxon>Arthropoda</taxon>
        <taxon>Chelicerata</taxon>
        <taxon>Arachnida</taxon>
        <taxon>Araneae</taxon>
        <taxon>Araneomorphae</taxon>
        <taxon>Entelegynae</taxon>
        <taxon>Araneoidea</taxon>
        <taxon>Nephilidae</taxon>
        <taxon>Nephila</taxon>
    </lineage>
</organism>
<comment type="caution">
    <text evidence="2">The sequence shown here is derived from an EMBL/GenBank/DDBJ whole genome shotgun (WGS) entry which is preliminary data.</text>
</comment>
<evidence type="ECO:0000313" key="2">
    <source>
        <dbReference type="EMBL" id="GFU02117.1"/>
    </source>
</evidence>
<keyword evidence="3" id="KW-1185">Reference proteome</keyword>